<dbReference type="EMBL" id="CAUYUJ010008415">
    <property type="protein sequence ID" value="CAK0823875.1"/>
    <property type="molecule type" value="Genomic_DNA"/>
</dbReference>
<keyword evidence="1" id="KW-0175">Coiled coil</keyword>
<gene>
    <name evidence="2" type="ORF">PCOR1329_LOCUS24442</name>
</gene>
<comment type="caution">
    <text evidence="2">The sequence shown here is derived from an EMBL/GenBank/DDBJ whole genome shotgun (WGS) entry which is preliminary data.</text>
</comment>
<evidence type="ECO:0000313" key="2">
    <source>
        <dbReference type="EMBL" id="CAK0823875.1"/>
    </source>
</evidence>
<sequence length="446" mass="48941">MGPREEAACRWYCKCCKNDRTGKQWWNMAHAKKCVLCGLAKRVTFGGNVLPSEPSVRAEPKMPPWKNQSAEAAGQAKIRELEAKIKELQAESKRGLFLSGDPMQVDAGEKDDEADMRKRLKEIDEQLAFVSKYSSESKAGAYLESLRAEKESLHCKLQESRPMYAKLQTMSNRLKTAEKRADASRELVAARKLQLGKMQKSLEQAEKDLTEQEKEVVSLSAQVQELTKQAPMAPESASLDEKGKGMAMDVGALGKMLEAQGIGSEQAAGLAQVLADSMGTLWVKREGQGAELPPLQQQGAPSPSLWTRTLRGFGLLLLVWRLCLSSIKVDSGLQSCMHLIEMPRNGIPLHALPQQQVVADSCLGVDDWQWDFQEFDDVGFDQDEFFGITESSTAVSTSLSATWASTGGSTALATGRQSNIDLRLKGVITSANVEGAGPFKMFMETC</sequence>
<organism evidence="2 3">
    <name type="scientific">Prorocentrum cordatum</name>
    <dbReference type="NCBI Taxonomy" id="2364126"/>
    <lineage>
        <taxon>Eukaryota</taxon>
        <taxon>Sar</taxon>
        <taxon>Alveolata</taxon>
        <taxon>Dinophyceae</taxon>
        <taxon>Prorocentrales</taxon>
        <taxon>Prorocentraceae</taxon>
        <taxon>Prorocentrum</taxon>
    </lineage>
</organism>
<evidence type="ECO:0000256" key="1">
    <source>
        <dbReference type="SAM" id="Coils"/>
    </source>
</evidence>
<keyword evidence="3" id="KW-1185">Reference proteome</keyword>
<feature type="non-terminal residue" evidence="2">
    <location>
        <position position="446"/>
    </location>
</feature>
<reference evidence="2" key="1">
    <citation type="submission" date="2023-10" db="EMBL/GenBank/DDBJ databases">
        <authorList>
            <person name="Chen Y."/>
            <person name="Shah S."/>
            <person name="Dougan E. K."/>
            <person name="Thang M."/>
            <person name="Chan C."/>
        </authorList>
    </citation>
    <scope>NUCLEOTIDE SEQUENCE [LARGE SCALE GENOMIC DNA]</scope>
</reference>
<protein>
    <submittedName>
        <fullName evidence="2">Uncharacterized protein</fullName>
    </submittedName>
</protein>
<name>A0ABN9RYK4_9DINO</name>
<dbReference type="Proteomes" id="UP001189429">
    <property type="component" value="Unassembled WGS sequence"/>
</dbReference>
<accession>A0ABN9RYK4</accession>
<feature type="coiled-coil region" evidence="1">
    <location>
        <begin position="167"/>
        <end position="229"/>
    </location>
</feature>
<evidence type="ECO:0000313" key="3">
    <source>
        <dbReference type="Proteomes" id="UP001189429"/>
    </source>
</evidence>
<proteinExistence type="predicted"/>